<dbReference type="PANTHER" id="PTHR33085">
    <property type="entry name" value="OS12G0113100 PROTEIN-RELATED"/>
    <property type="match status" value="1"/>
</dbReference>
<dbReference type="InterPro" id="IPR012871">
    <property type="entry name" value="DUF1668_ORYSA"/>
</dbReference>
<name>K3ZZZ1_SETIT</name>
<evidence type="ECO:0000313" key="3">
    <source>
        <dbReference type="Proteomes" id="UP000004995"/>
    </source>
</evidence>
<evidence type="ECO:0008006" key="4">
    <source>
        <dbReference type="Google" id="ProtNLM"/>
    </source>
</evidence>
<dbReference type="EMBL" id="AGNK02000695">
    <property type="status" value="NOT_ANNOTATED_CDS"/>
    <property type="molecule type" value="Genomic_DNA"/>
</dbReference>
<reference evidence="2" key="2">
    <citation type="submission" date="2018-08" db="UniProtKB">
        <authorList>
            <consortium name="EnsemblPlants"/>
        </authorList>
    </citation>
    <scope>IDENTIFICATION</scope>
    <source>
        <strain evidence="2">Yugu1</strain>
    </source>
</reference>
<dbReference type="eggNOG" id="ENOG502R3QK">
    <property type="taxonomic scope" value="Eukaryota"/>
</dbReference>
<dbReference type="OMA" id="CATSFEL"/>
<dbReference type="Pfam" id="PF07893">
    <property type="entry name" value="DUF1668"/>
    <property type="match status" value="1"/>
</dbReference>
<organism evidence="2 3">
    <name type="scientific">Setaria italica</name>
    <name type="common">Foxtail millet</name>
    <name type="synonym">Panicum italicum</name>
    <dbReference type="NCBI Taxonomy" id="4555"/>
    <lineage>
        <taxon>Eukaryota</taxon>
        <taxon>Viridiplantae</taxon>
        <taxon>Streptophyta</taxon>
        <taxon>Embryophyta</taxon>
        <taxon>Tracheophyta</taxon>
        <taxon>Spermatophyta</taxon>
        <taxon>Magnoliopsida</taxon>
        <taxon>Liliopsida</taxon>
        <taxon>Poales</taxon>
        <taxon>Poaceae</taxon>
        <taxon>PACMAD clade</taxon>
        <taxon>Panicoideae</taxon>
        <taxon>Panicodae</taxon>
        <taxon>Paniceae</taxon>
        <taxon>Cenchrinae</taxon>
        <taxon>Setaria</taxon>
    </lineage>
</organism>
<dbReference type="AlphaFoldDB" id="K3ZZZ1"/>
<dbReference type="SUPFAM" id="SSF117281">
    <property type="entry name" value="Kelch motif"/>
    <property type="match status" value="1"/>
</dbReference>
<dbReference type="Proteomes" id="UP000004995">
    <property type="component" value="Unassembled WGS sequence"/>
</dbReference>
<dbReference type="EnsemblPlants" id="KQL22621">
    <property type="protein sequence ID" value="KQL22621"/>
    <property type="gene ID" value="SETIT_032176mg"/>
</dbReference>
<keyword evidence="3" id="KW-1185">Reference proteome</keyword>
<dbReference type="InParanoid" id="K3ZZZ1"/>
<proteinExistence type="predicted"/>
<dbReference type="InterPro" id="IPR015915">
    <property type="entry name" value="Kelch-typ_b-propeller"/>
</dbReference>
<protein>
    <recommendedName>
        <fullName evidence="4">DUF1618 domain-containing protein</fullName>
    </recommendedName>
</protein>
<evidence type="ECO:0000256" key="1">
    <source>
        <dbReference type="SAM" id="MobiDB-lite"/>
    </source>
</evidence>
<dbReference type="Gramene" id="KQL22621">
    <property type="protein sequence ID" value="KQL22621"/>
    <property type="gene ID" value="SETIT_032176mg"/>
</dbReference>
<sequence length="427" mass="47151">MNRRFVNLVVANYRSKMLALHRVDVSKHLFYPSTAEAEAAHAKEKENNNGGGGGKPKPLRIERLRRLPAPITGFESSPTTNPNWGFGSWREDMFVLLHGPSGRGGGEPGRILHANGDGHVTLYDADSHSVISVPDLTEPKGDTPIPFAIAGAAGEEESLYVMRSVPKEPAYNNNKCSLNFEVLDFGGGGDSSRRSYCLGHRSNLQWQPLPPPPMVDGRFAISTVLDGGRVICVSVRSPCLSSVRDGDGTFCFDTARRKWWRSGDWRLPFEGMCEYVPELGTWLGFSPVHPHHLCAADLSGVAMAGCRAEEPALQHVWEDFNPPPVEETSLVLNKRFPGIVHTTRVHWEACQLHLANLGSGRFCIAKVFRAEETISLSCSFDEFPTTKDILTVLIGVEVVRGGEGGLRMVKHKSKRFKFPGNRIKWVL</sequence>
<dbReference type="HOGENOM" id="CLU_018267_0_1_1"/>
<evidence type="ECO:0000313" key="2">
    <source>
        <dbReference type="EnsemblPlants" id="KQL22621"/>
    </source>
</evidence>
<accession>K3ZZZ1</accession>
<dbReference type="FunCoup" id="K3ZZZ1">
    <property type="interactions" value="647"/>
</dbReference>
<feature type="region of interest" description="Disordered" evidence="1">
    <location>
        <begin position="40"/>
        <end position="59"/>
    </location>
</feature>
<dbReference type="PANTHER" id="PTHR33085:SF102">
    <property type="entry name" value="DUF1618 DOMAIN-CONTAINING PROTEIN"/>
    <property type="match status" value="1"/>
</dbReference>
<reference evidence="3" key="1">
    <citation type="journal article" date="2012" name="Nat. Biotechnol.">
        <title>Reference genome sequence of the model plant Setaria.</title>
        <authorList>
            <person name="Bennetzen J.L."/>
            <person name="Schmutz J."/>
            <person name="Wang H."/>
            <person name="Percifield R."/>
            <person name="Hawkins J."/>
            <person name="Pontaroli A.C."/>
            <person name="Estep M."/>
            <person name="Feng L."/>
            <person name="Vaughn J.N."/>
            <person name="Grimwood J."/>
            <person name="Jenkins J."/>
            <person name="Barry K."/>
            <person name="Lindquist E."/>
            <person name="Hellsten U."/>
            <person name="Deshpande S."/>
            <person name="Wang X."/>
            <person name="Wu X."/>
            <person name="Mitros T."/>
            <person name="Triplett J."/>
            <person name="Yang X."/>
            <person name="Ye C.Y."/>
            <person name="Mauro-Herrera M."/>
            <person name="Wang L."/>
            <person name="Li P."/>
            <person name="Sharma M."/>
            <person name="Sharma R."/>
            <person name="Ronald P.C."/>
            <person name="Panaud O."/>
            <person name="Kellogg E.A."/>
            <person name="Brutnell T.P."/>
            <person name="Doust A.N."/>
            <person name="Tuskan G.A."/>
            <person name="Rokhsar D."/>
            <person name="Devos K.M."/>
        </authorList>
    </citation>
    <scope>NUCLEOTIDE SEQUENCE [LARGE SCALE GENOMIC DNA]</scope>
    <source>
        <strain evidence="3">cv. Yugu1</strain>
    </source>
</reference>